<dbReference type="EMBL" id="CP090032">
    <property type="protein sequence ID" value="UPK92923.1"/>
    <property type="molecule type" value="Genomic_DNA"/>
</dbReference>
<reference evidence="1" key="1">
    <citation type="submission" date="2021-11" db="EMBL/GenBank/DDBJ databases">
        <title>Fusarium solani-melongenae Genome sequencing and assembly.</title>
        <authorList>
            <person name="Xie S."/>
            <person name="Huang L."/>
            <person name="Zhang X."/>
        </authorList>
    </citation>
    <scope>NUCLEOTIDE SEQUENCE</scope>
    <source>
        <strain evidence="1">CRI 24-3</strain>
    </source>
</reference>
<keyword evidence="2" id="KW-1185">Reference proteome</keyword>
<evidence type="ECO:0000313" key="1">
    <source>
        <dbReference type="EMBL" id="UPK92923.1"/>
    </source>
</evidence>
<gene>
    <name evidence="1" type="ORF">LCI18_003858</name>
</gene>
<dbReference type="Proteomes" id="UP000830768">
    <property type="component" value="Chromosome 3"/>
</dbReference>
<name>A0ACD3YVP0_FUSSC</name>
<sequence>MESTFWYLIAFASIFLLSLLLWLLSAISPNLHSGFLRHIAYPLLIQRRRLWDSVTRLEAILIALFLIGNLLIIFAPFKDIDWRQVERRAAFAAGVNAVPLCLGGRMGPIVQTLNIHRSSYLLFHHWVGRVAVIEAVSHAVIVVLRRPTPGPLVTSGWVTFGGFLGACLFSFWFSRLLLGRWFLLSHRAVTLTGVSALFWHALRVSKLRAQALVGLCCVMWLVSTFLRLHKLIFYRLSGEVTEKLEGRNATKIEVSLKYPIRVPAGSYFNVFFPGRLTPYNLLYSFPAVAFWHPPDEDNHSGKVSNVSFLLSHRSSHMSALAKLEKGQRILLDGPLGQDLALSSYENVILLAKGIGIAGVLPMALELAERHRHDTRIKSKIDELLSQEQRLRIQQQEASPETQSMLSGKIDELVKERNSLLQKPLFRCAIKQIEVFWYLENNSQMDWVADELRALQKLDPVNNYIIVWCGYPCPRMGEPPFRLTSRHWMCLEPAVGRKPFDELFISKIKEERKRLQGRMLVSTKVRKGALDSIGDMGVTFVETEYRPYSVDALPTSETVLHDNLRERAKQLRKKKSQDLEMRNLTARSSYGSSYSVQLD</sequence>
<accession>A0ACD3YVP0</accession>
<organism evidence="1 2">
    <name type="scientific">Fusarium solani subsp. cucurbitae</name>
    <name type="common">Neocosmosporum cucurbitae</name>
    <dbReference type="NCBI Taxonomy" id="2747967"/>
    <lineage>
        <taxon>Eukaryota</taxon>
        <taxon>Fungi</taxon>
        <taxon>Dikarya</taxon>
        <taxon>Ascomycota</taxon>
        <taxon>Pezizomycotina</taxon>
        <taxon>Sordariomycetes</taxon>
        <taxon>Hypocreomycetidae</taxon>
        <taxon>Hypocreales</taxon>
        <taxon>Nectriaceae</taxon>
        <taxon>Fusarium</taxon>
        <taxon>Fusarium solani species complex</taxon>
    </lineage>
</organism>
<proteinExistence type="predicted"/>
<protein>
    <submittedName>
        <fullName evidence="1">Uncharacterized protein</fullName>
    </submittedName>
</protein>
<evidence type="ECO:0000313" key="2">
    <source>
        <dbReference type="Proteomes" id="UP000830768"/>
    </source>
</evidence>